<dbReference type="Pfam" id="PF07727">
    <property type="entry name" value="RVT_2"/>
    <property type="match status" value="1"/>
</dbReference>
<keyword evidence="4" id="KW-1185">Reference proteome</keyword>
<dbReference type="Proteomes" id="UP000186817">
    <property type="component" value="Unassembled WGS sequence"/>
</dbReference>
<protein>
    <submittedName>
        <fullName evidence="3">Copia protein</fullName>
    </submittedName>
</protein>
<feature type="region of interest" description="Disordered" evidence="1">
    <location>
        <begin position="173"/>
        <end position="217"/>
    </location>
</feature>
<proteinExistence type="predicted"/>
<evidence type="ECO:0000256" key="1">
    <source>
        <dbReference type="SAM" id="MobiDB-lite"/>
    </source>
</evidence>
<feature type="compositionally biased region" description="Low complexity" evidence="1">
    <location>
        <begin position="207"/>
        <end position="217"/>
    </location>
</feature>
<comment type="caution">
    <text evidence="3">The sequence shown here is derived from an EMBL/GenBank/DDBJ whole genome shotgun (WGS) entry which is preliminary data.</text>
</comment>
<feature type="region of interest" description="Disordered" evidence="1">
    <location>
        <begin position="575"/>
        <end position="660"/>
    </location>
</feature>
<accession>A0A1Q9ED80</accession>
<dbReference type="AlphaFoldDB" id="A0A1Q9ED80"/>
<feature type="region of interest" description="Disordered" evidence="1">
    <location>
        <begin position="246"/>
        <end position="266"/>
    </location>
</feature>
<dbReference type="InterPro" id="IPR013103">
    <property type="entry name" value="RVT_2"/>
</dbReference>
<sequence>MDRMTKDEMLRMLSEIGEHVPESWTKVQIQHRLEGVYRARGLDVNAAFKKQKTPLRTKITQLNAASRKKAELVKLLQKEYMMEVNPLQTVKQLQAKAMDYIYEHTACSSDDQVSFGRHAEMTYAELRNSYPQYCDWVVKTSREEKECSIHLRRLAMWLEQEKMEPIKVTPGALAGGLVEPPPEAPQSSKEVIALPKPKTSPKKSAYKPKAAPSMSSAASEVSIKTEVLQDLVQSVATLREEVANLKEERPRKKESRSEFSLVSSQKEQVGHKDAAVRCAEWNGVDLSVTSGVRYQHASGEKREELSYQAVQMECTGGKGEYQTFGAFSHGGVNHLTEKQRDALRGTDEAPRGASKEVMEEAEQFTCSVCAERTMRSSFLSSMKEYCDKHNIFLDIIPGEAHWKIGRSPDETGRFLDTLHALPPEHLIENATGEFERASRLRLEAEKAHATWQARQRLTRAANSRHKPRLDYEPGELVFFWRTQESGQSRRSPGSKRGRFLGPARILAVETAREPDGTLKPGSAVWLVRGRNLMKCCPEQLRRASPREELLETLAEDKQAPWSFTKVAEEIGGNQYQDISGESPEPEEWHRAQDVEQEAPPRRVRLTRKRPGPVTESDIMDDENEEPQEPATSSRRLASAPSRPPASGAGTSSFSEAPPWWDNVPQEAWMAQEASFWTEETAAVALEIDTPNSKRGRDQMLNNMSGYFVGAMKRRAVEVCEKRLSSEEKAMFREAKNVEVRNFVAAKAFECLPEHLQPSREQAIGMRWILTWKLKDNGERKAKARAVLLGYQDPSYEHRATTAPVMTRQTRQFQLHLTASRRWKIQKGDVSGAFLQGREYRETLYCLPSSEICEAMGIPAGSITRLKRACYGLVDAPLEWYRTVSEFLEGLGLERLWSDSCAWVWRKGGQLRGMISGHVDDFLFSGSAEDQEWQQILQAIQQRFKWSDWESDSFVQCGVQVTRVDEGFDLSQPHYLEGLHEICLSSSRRKEKEAPITERERSQLRTLLGGLSWHAQQVAPHVSAEVGLLLSEASKGTVSTVIKANLLLYHTKARGDHKMRIHAFGPKEPLALFAWVDASDGSRPNGGSTQGIFIGIGPEALFRGDMGAVTPLSWHSTKIDRVCRSPGAAEVQAAINGEDQLYYARYQWSEILYGGIDVRNPDQAVRKVPGGLITDSRNVFDKLQTEVLVIKGAEKKSNIELLGLKEAQARTQVQVRWVHSEAQLANALTKGGPNRELELFYRMRHCWRIVEDPEMQSARKRKSQGVQPLDNPRSAINEPV</sequence>
<dbReference type="OrthoDB" id="438199at2759"/>
<gene>
    <name evidence="3" type="primary">GIP</name>
    <name evidence="3" type="ORF">AK812_SmicGene11502</name>
</gene>
<feature type="region of interest" description="Disordered" evidence="1">
    <location>
        <begin position="1256"/>
        <end position="1279"/>
    </location>
</feature>
<feature type="domain" description="Reverse transcriptase Ty1/copia-type" evidence="2">
    <location>
        <begin position="756"/>
        <end position="976"/>
    </location>
</feature>
<feature type="compositionally biased region" description="Basic residues" evidence="1">
    <location>
        <begin position="601"/>
        <end position="610"/>
    </location>
</feature>
<evidence type="ECO:0000313" key="3">
    <source>
        <dbReference type="EMBL" id="OLQ05337.1"/>
    </source>
</evidence>
<name>A0A1Q9ED80_SYMMI</name>
<reference evidence="3 4" key="1">
    <citation type="submission" date="2016-02" db="EMBL/GenBank/DDBJ databases">
        <title>Genome analysis of coral dinoflagellate symbionts highlights evolutionary adaptations to a symbiotic lifestyle.</title>
        <authorList>
            <person name="Aranda M."/>
            <person name="Li Y."/>
            <person name="Liew Y.J."/>
            <person name="Baumgarten S."/>
            <person name="Simakov O."/>
            <person name="Wilson M."/>
            <person name="Piel J."/>
            <person name="Ashoor H."/>
            <person name="Bougouffa S."/>
            <person name="Bajic V.B."/>
            <person name="Ryu T."/>
            <person name="Ravasi T."/>
            <person name="Bayer T."/>
            <person name="Micklem G."/>
            <person name="Kim H."/>
            <person name="Bhak J."/>
            <person name="Lajeunesse T.C."/>
            <person name="Voolstra C.R."/>
        </authorList>
    </citation>
    <scope>NUCLEOTIDE SEQUENCE [LARGE SCALE GENOMIC DNA]</scope>
    <source>
        <strain evidence="3 4">CCMP2467</strain>
    </source>
</reference>
<evidence type="ECO:0000259" key="2">
    <source>
        <dbReference type="Pfam" id="PF07727"/>
    </source>
</evidence>
<feature type="compositionally biased region" description="Low complexity" evidence="1">
    <location>
        <begin position="629"/>
        <end position="652"/>
    </location>
</feature>
<feature type="compositionally biased region" description="Basic and acidic residues" evidence="1">
    <location>
        <begin position="246"/>
        <end position="257"/>
    </location>
</feature>
<dbReference type="EMBL" id="LSRX01000188">
    <property type="protein sequence ID" value="OLQ05337.1"/>
    <property type="molecule type" value="Genomic_DNA"/>
</dbReference>
<organism evidence="3 4">
    <name type="scientific">Symbiodinium microadriaticum</name>
    <name type="common">Dinoflagellate</name>
    <name type="synonym">Zooxanthella microadriatica</name>
    <dbReference type="NCBI Taxonomy" id="2951"/>
    <lineage>
        <taxon>Eukaryota</taxon>
        <taxon>Sar</taxon>
        <taxon>Alveolata</taxon>
        <taxon>Dinophyceae</taxon>
        <taxon>Suessiales</taxon>
        <taxon>Symbiodiniaceae</taxon>
        <taxon>Symbiodinium</taxon>
    </lineage>
</organism>
<evidence type="ECO:0000313" key="4">
    <source>
        <dbReference type="Proteomes" id="UP000186817"/>
    </source>
</evidence>
<feature type="compositionally biased region" description="Acidic residues" evidence="1">
    <location>
        <begin position="617"/>
        <end position="627"/>
    </location>
</feature>